<dbReference type="GO" id="GO:0016853">
    <property type="term" value="F:isomerase activity"/>
    <property type="evidence" value="ECO:0007669"/>
    <property type="project" value="UniProtKB-KW"/>
</dbReference>
<evidence type="ECO:0000259" key="1">
    <source>
        <dbReference type="Pfam" id="PF01261"/>
    </source>
</evidence>
<dbReference type="EMBL" id="CP034235">
    <property type="protein sequence ID" value="QGQ99426.1"/>
    <property type="molecule type" value="Genomic_DNA"/>
</dbReference>
<protein>
    <submittedName>
        <fullName evidence="2">Sugar phosphate isomerase/epimerase</fullName>
    </submittedName>
</protein>
<dbReference type="PANTHER" id="PTHR12110:SF53">
    <property type="entry name" value="BLR5974 PROTEIN"/>
    <property type="match status" value="1"/>
</dbReference>
<sequence length="275" mass="30678">MSFLSISTWSLHRNLGPLHWTRWDEQKQTQVTIIDPQPETISLLELPAELAVKGFGAIEIGHFHFRDTSEVYLHQLKAAIHNAGLCFYTLLIDYGDISSEDEVRRLADITWIKGWIDIAAIVGAERVRIIAGQAESTNQAALKLSIEALQQLCEYADTCGVRVVTENFQPLTSTADNCLALLAACGEQLGLISDFGNFTGDYKFSELKKIISKSESIHAKAITDGDGHPDAEEFQVCMNLVKRLSYDGPIVIIYDGPHDMWDGIERVKQLVIPYL</sequence>
<dbReference type="SUPFAM" id="SSF51658">
    <property type="entry name" value="Xylose isomerase-like"/>
    <property type="match status" value="1"/>
</dbReference>
<organism evidence="2 3">
    <name type="scientific">Paenibacillus psychroresistens</name>
    <dbReference type="NCBI Taxonomy" id="1778678"/>
    <lineage>
        <taxon>Bacteria</taxon>
        <taxon>Bacillati</taxon>
        <taxon>Bacillota</taxon>
        <taxon>Bacilli</taxon>
        <taxon>Bacillales</taxon>
        <taxon>Paenibacillaceae</taxon>
        <taxon>Paenibacillus</taxon>
    </lineage>
</organism>
<dbReference type="Pfam" id="PF01261">
    <property type="entry name" value="AP_endonuc_2"/>
    <property type="match status" value="1"/>
</dbReference>
<evidence type="ECO:0000313" key="2">
    <source>
        <dbReference type="EMBL" id="QGQ99426.1"/>
    </source>
</evidence>
<accession>A0A6B8RW36</accession>
<dbReference type="InterPro" id="IPR036237">
    <property type="entry name" value="Xyl_isomerase-like_sf"/>
</dbReference>
<name>A0A6B8RW36_9BACL</name>
<evidence type="ECO:0000313" key="3">
    <source>
        <dbReference type="Proteomes" id="UP000426246"/>
    </source>
</evidence>
<proteinExistence type="predicted"/>
<dbReference type="PANTHER" id="PTHR12110">
    <property type="entry name" value="HYDROXYPYRUVATE ISOMERASE"/>
    <property type="match status" value="1"/>
</dbReference>
<dbReference type="InterPro" id="IPR050312">
    <property type="entry name" value="IolE/XylAMocC-like"/>
</dbReference>
<feature type="domain" description="Xylose isomerase-like TIM barrel" evidence="1">
    <location>
        <begin position="53"/>
        <end position="255"/>
    </location>
</feature>
<dbReference type="Gene3D" id="3.20.20.150">
    <property type="entry name" value="Divalent-metal-dependent TIM barrel enzymes"/>
    <property type="match status" value="1"/>
</dbReference>
<dbReference type="RefSeq" id="WP_155704590.1">
    <property type="nucleotide sequence ID" value="NZ_CP034235.1"/>
</dbReference>
<keyword evidence="2" id="KW-0413">Isomerase</keyword>
<dbReference type="AlphaFoldDB" id="A0A6B8RW36"/>
<reference evidence="3" key="1">
    <citation type="submission" date="2018-11" db="EMBL/GenBank/DDBJ databases">
        <title>Complete genome sequence of Paenibacillus sp. ML311-T8.</title>
        <authorList>
            <person name="Nam Y.-D."/>
            <person name="Kang J."/>
            <person name="Chung W.-H."/>
            <person name="Park Y.S."/>
        </authorList>
    </citation>
    <scope>NUCLEOTIDE SEQUENCE [LARGE SCALE GENOMIC DNA]</scope>
    <source>
        <strain evidence="3">ML311-T8</strain>
    </source>
</reference>
<dbReference type="Proteomes" id="UP000426246">
    <property type="component" value="Chromosome"/>
</dbReference>
<dbReference type="InterPro" id="IPR013022">
    <property type="entry name" value="Xyl_isomerase-like_TIM-brl"/>
</dbReference>
<dbReference type="OrthoDB" id="9794305at2"/>
<dbReference type="KEGG" id="ppsc:EHS13_33485"/>
<keyword evidence="3" id="KW-1185">Reference proteome</keyword>
<gene>
    <name evidence="2" type="ORF">EHS13_33485</name>
</gene>